<name>A0A8H4VZY8_9HELO</name>
<dbReference type="Pfam" id="PF20150">
    <property type="entry name" value="2EXR"/>
    <property type="match status" value="1"/>
</dbReference>
<reference evidence="2 3" key="1">
    <citation type="submission" date="2020-03" db="EMBL/GenBank/DDBJ databases">
        <title>Draft Genome Sequence of Cudoniella acicularis.</title>
        <authorList>
            <person name="Buettner E."/>
            <person name="Kellner H."/>
        </authorList>
    </citation>
    <scope>NUCLEOTIDE SEQUENCE [LARGE SCALE GENOMIC DNA]</scope>
    <source>
        <strain evidence="2 3">DSM 108380</strain>
    </source>
</reference>
<proteinExistence type="predicted"/>
<evidence type="ECO:0000313" key="2">
    <source>
        <dbReference type="EMBL" id="KAF4628631.1"/>
    </source>
</evidence>
<dbReference type="InterPro" id="IPR045518">
    <property type="entry name" value="2EXR"/>
</dbReference>
<dbReference type="OrthoDB" id="3513892at2759"/>
<evidence type="ECO:0000259" key="1">
    <source>
        <dbReference type="Pfam" id="PF20150"/>
    </source>
</evidence>
<feature type="domain" description="2EXR" evidence="1">
    <location>
        <begin position="6"/>
        <end position="76"/>
    </location>
</feature>
<comment type="caution">
    <text evidence="2">The sequence shown here is derived from an EMBL/GenBank/DDBJ whole genome shotgun (WGS) entry which is preliminary data.</text>
</comment>
<organism evidence="2 3">
    <name type="scientific">Cudoniella acicularis</name>
    <dbReference type="NCBI Taxonomy" id="354080"/>
    <lineage>
        <taxon>Eukaryota</taxon>
        <taxon>Fungi</taxon>
        <taxon>Dikarya</taxon>
        <taxon>Ascomycota</taxon>
        <taxon>Pezizomycotina</taxon>
        <taxon>Leotiomycetes</taxon>
        <taxon>Helotiales</taxon>
        <taxon>Tricladiaceae</taxon>
        <taxon>Cudoniella</taxon>
    </lineage>
</organism>
<accession>A0A8H4VZY8</accession>
<evidence type="ECO:0000313" key="3">
    <source>
        <dbReference type="Proteomes" id="UP000566819"/>
    </source>
</evidence>
<dbReference type="AlphaFoldDB" id="A0A8H4VZY8"/>
<dbReference type="Proteomes" id="UP000566819">
    <property type="component" value="Unassembled WGS sequence"/>
</dbReference>
<gene>
    <name evidence="2" type="ORF">G7Y89_g9518</name>
</gene>
<protein>
    <recommendedName>
        <fullName evidence="1">2EXR domain-containing protein</fullName>
    </recommendedName>
</protein>
<sequence length="125" mass="15040">MELETFHQFPRLHFEIRREIYLLATQPRFVHVKEHKFQDWKTFQQDFNSYPLQIKSLHPSLAYFSHQWRQFILKTRTNSPARADELTMVPPSDTTRELPIDVEQRPALYHQPLESFGFSSSRQPP</sequence>
<dbReference type="EMBL" id="JAAMPI010000784">
    <property type="protein sequence ID" value="KAF4628631.1"/>
    <property type="molecule type" value="Genomic_DNA"/>
</dbReference>
<keyword evidence="3" id="KW-1185">Reference proteome</keyword>